<dbReference type="EMBL" id="PCSU01000092">
    <property type="protein sequence ID" value="PIP56037.1"/>
    <property type="molecule type" value="Genomic_DNA"/>
</dbReference>
<reference evidence="10 11" key="1">
    <citation type="submission" date="2017-09" db="EMBL/GenBank/DDBJ databases">
        <title>Depth-based differentiation of microbial function through sediment-hosted aquifers and enrichment of novel symbionts in the deep terrestrial subsurface.</title>
        <authorList>
            <person name="Probst A.J."/>
            <person name="Ladd B."/>
            <person name="Jarett J.K."/>
            <person name="Geller-Mcgrath D.E."/>
            <person name="Sieber C.M."/>
            <person name="Emerson J.B."/>
            <person name="Anantharaman K."/>
            <person name="Thomas B.C."/>
            <person name="Malmstrom R."/>
            <person name="Stieglmeier M."/>
            <person name="Klingl A."/>
            <person name="Woyke T."/>
            <person name="Ryan C.M."/>
            <person name="Banfield J.F."/>
        </authorList>
    </citation>
    <scope>NUCLEOTIDE SEQUENCE [LARGE SCALE GENOMIC DNA]</scope>
    <source>
        <strain evidence="10">CG22_combo_CG10-13_8_21_14_all_39_12</strain>
    </source>
</reference>
<dbReference type="InterPro" id="IPR007168">
    <property type="entry name" value="Phageshock_PspC_N"/>
</dbReference>
<feature type="transmembrane region" description="Helical" evidence="7">
    <location>
        <begin position="33"/>
        <end position="59"/>
    </location>
</feature>
<dbReference type="GO" id="GO:0005886">
    <property type="term" value="C:plasma membrane"/>
    <property type="evidence" value="ECO:0007669"/>
    <property type="project" value="UniProtKB-SubCell"/>
</dbReference>
<evidence type="ECO:0000313" key="11">
    <source>
        <dbReference type="Proteomes" id="UP000228495"/>
    </source>
</evidence>
<feature type="transmembrane region" description="Helical" evidence="7">
    <location>
        <begin position="95"/>
        <end position="114"/>
    </location>
</feature>
<feature type="domain" description="Phage shock protein PspC N-terminal" evidence="8">
    <location>
        <begin position="4"/>
        <end position="61"/>
    </location>
</feature>
<dbReference type="Pfam" id="PF04024">
    <property type="entry name" value="PspC"/>
    <property type="match status" value="1"/>
</dbReference>
<dbReference type="PANTHER" id="PTHR33885:SF3">
    <property type="entry name" value="PHAGE SHOCK PROTEIN C"/>
    <property type="match status" value="1"/>
</dbReference>
<keyword evidence="3 7" id="KW-0812">Transmembrane</keyword>
<dbReference type="InterPro" id="IPR043726">
    <property type="entry name" value="LiaI-LiaF-like_TM1"/>
</dbReference>
<evidence type="ECO:0000256" key="4">
    <source>
        <dbReference type="ARBA" id="ARBA00022989"/>
    </source>
</evidence>
<keyword evidence="2" id="KW-1003">Cell membrane</keyword>
<keyword evidence="5 7" id="KW-0472">Membrane</keyword>
<gene>
    <name evidence="10" type="ORF">COX05_05165</name>
</gene>
<evidence type="ECO:0000256" key="3">
    <source>
        <dbReference type="ARBA" id="ARBA00022692"/>
    </source>
</evidence>
<evidence type="ECO:0000256" key="5">
    <source>
        <dbReference type="ARBA" id="ARBA00023136"/>
    </source>
</evidence>
<evidence type="ECO:0000256" key="6">
    <source>
        <dbReference type="SAM" id="MobiDB-lite"/>
    </source>
</evidence>
<keyword evidence="4 7" id="KW-1133">Transmembrane helix</keyword>
<accession>A0A2H0BEF0</accession>
<evidence type="ECO:0000259" key="8">
    <source>
        <dbReference type="Pfam" id="PF04024"/>
    </source>
</evidence>
<organism evidence="10 11">
    <name type="scientific">candidate division WWE3 bacterium CG22_combo_CG10-13_8_21_14_all_39_12</name>
    <dbReference type="NCBI Taxonomy" id="1975094"/>
    <lineage>
        <taxon>Bacteria</taxon>
        <taxon>Katanobacteria</taxon>
    </lineage>
</organism>
<feature type="domain" description="LiaI-LiaF-like transmembrane region" evidence="9">
    <location>
        <begin position="95"/>
        <end position="136"/>
    </location>
</feature>
<evidence type="ECO:0000256" key="7">
    <source>
        <dbReference type="SAM" id="Phobius"/>
    </source>
</evidence>
<comment type="subcellular location">
    <subcellularLocation>
        <location evidence="1">Cell membrane</location>
        <topology evidence="1">Single-pass membrane protein</topology>
    </subcellularLocation>
</comment>
<name>A0A2H0BEF0_UNCKA</name>
<feature type="region of interest" description="Disordered" evidence="6">
    <location>
        <begin position="69"/>
        <end position="88"/>
    </location>
</feature>
<dbReference type="PANTHER" id="PTHR33885">
    <property type="entry name" value="PHAGE SHOCK PROTEIN C"/>
    <property type="match status" value="1"/>
</dbReference>
<sequence length="139" mass="15384">MTSKRMYRSQNNKILAGVAGGMAEYFDVDPAFIRIIFVFVTLMSAGAGFFIYIIMVIVLPIENNIAPSQNPDMDTETKTPQPPTNSAGQYKNRRLFGVIVIAVGLWLLLKNVGLVPSINFGMYWPLLLIGAGLLVLFKK</sequence>
<evidence type="ECO:0000313" key="10">
    <source>
        <dbReference type="EMBL" id="PIP56037.1"/>
    </source>
</evidence>
<feature type="transmembrane region" description="Helical" evidence="7">
    <location>
        <begin position="120"/>
        <end position="137"/>
    </location>
</feature>
<evidence type="ECO:0000259" key="9">
    <source>
        <dbReference type="Pfam" id="PF18917"/>
    </source>
</evidence>
<evidence type="ECO:0008006" key="12">
    <source>
        <dbReference type="Google" id="ProtNLM"/>
    </source>
</evidence>
<proteinExistence type="predicted"/>
<dbReference type="Proteomes" id="UP000228495">
    <property type="component" value="Unassembled WGS sequence"/>
</dbReference>
<protein>
    <recommendedName>
        <fullName evidence="12">Phage shock protein PspC N-terminal domain-containing protein</fullName>
    </recommendedName>
</protein>
<dbReference type="AlphaFoldDB" id="A0A2H0BEF0"/>
<evidence type="ECO:0000256" key="1">
    <source>
        <dbReference type="ARBA" id="ARBA00004162"/>
    </source>
</evidence>
<comment type="caution">
    <text evidence="10">The sequence shown here is derived from an EMBL/GenBank/DDBJ whole genome shotgun (WGS) entry which is preliminary data.</text>
</comment>
<dbReference type="InterPro" id="IPR052027">
    <property type="entry name" value="PspC"/>
</dbReference>
<evidence type="ECO:0000256" key="2">
    <source>
        <dbReference type="ARBA" id="ARBA00022475"/>
    </source>
</evidence>
<dbReference type="Pfam" id="PF18917">
    <property type="entry name" value="LiaI-LiaF-like_TM1"/>
    <property type="match status" value="1"/>
</dbReference>